<gene>
    <name evidence="1" type="ORF">H8L47_18960</name>
</gene>
<reference evidence="1 2" key="1">
    <citation type="submission" date="2020-08" db="EMBL/GenBank/DDBJ databases">
        <title>Novel species isolated from subtropical streams in China.</title>
        <authorList>
            <person name="Lu H."/>
        </authorList>
    </citation>
    <scope>NUCLEOTIDE SEQUENCE [LARGE SCALE GENOMIC DNA]</scope>
    <source>
        <strain evidence="1 2">NL8W</strain>
    </source>
</reference>
<proteinExistence type="predicted"/>
<name>A0ABR6ZD22_9BURK</name>
<protein>
    <recommendedName>
        <fullName evidence="3">Transposase</fullName>
    </recommendedName>
</protein>
<accession>A0ABR6ZD22</accession>
<dbReference type="Proteomes" id="UP000646911">
    <property type="component" value="Unassembled WGS sequence"/>
</dbReference>
<dbReference type="EMBL" id="JACOFX010000011">
    <property type="protein sequence ID" value="MBC3909649.1"/>
    <property type="molecule type" value="Genomic_DNA"/>
</dbReference>
<sequence>MTTTYYNPDQAQEREVWMALSPTDKLRVAKNYHDSIRVKASKQHAYLHVFVEDQIAHGVRPVIRAMERLQSKGMQRHEAIHAVAAVCAAHWQRVALTSTETDQSAAQLRLNAELDALLG</sequence>
<organism evidence="1 2">
    <name type="scientific">Undibacterium umbellatum</name>
    <dbReference type="NCBI Taxonomy" id="2762300"/>
    <lineage>
        <taxon>Bacteria</taxon>
        <taxon>Pseudomonadati</taxon>
        <taxon>Pseudomonadota</taxon>
        <taxon>Betaproteobacteria</taxon>
        <taxon>Burkholderiales</taxon>
        <taxon>Oxalobacteraceae</taxon>
        <taxon>Undibacterium</taxon>
    </lineage>
</organism>
<comment type="caution">
    <text evidence="1">The sequence shown here is derived from an EMBL/GenBank/DDBJ whole genome shotgun (WGS) entry which is preliminary data.</text>
</comment>
<keyword evidence="2" id="KW-1185">Reference proteome</keyword>
<evidence type="ECO:0008006" key="3">
    <source>
        <dbReference type="Google" id="ProtNLM"/>
    </source>
</evidence>
<evidence type="ECO:0000313" key="1">
    <source>
        <dbReference type="EMBL" id="MBC3909649.1"/>
    </source>
</evidence>
<dbReference type="RefSeq" id="WP_186955172.1">
    <property type="nucleotide sequence ID" value="NZ_JACOFX010000011.1"/>
</dbReference>
<evidence type="ECO:0000313" key="2">
    <source>
        <dbReference type="Proteomes" id="UP000646911"/>
    </source>
</evidence>